<feature type="transmembrane region" description="Helical" evidence="10">
    <location>
        <begin position="31"/>
        <end position="52"/>
    </location>
</feature>
<feature type="binding site" description="axial binding residue" evidence="8">
    <location>
        <position position="492"/>
    </location>
    <ligand>
        <name>heme</name>
        <dbReference type="ChEBI" id="CHEBI:30413"/>
    </ligand>
    <ligandPart>
        <name>Fe</name>
        <dbReference type="ChEBI" id="CHEBI:18248"/>
    </ligandPart>
</feature>
<evidence type="ECO:0000313" key="11">
    <source>
        <dbReference type="EMBL" id="ROV87037.1"/>
    </source>
</evidence>
<name>A0A423V891_CYTCH</name>
<keyword evidence="7 9" id="KW-0503">Monooxygenase</keyword>
<dbReference type="EMBL" id="LJZO01000097">
    <property type="protein sequence ID" value="ROV87037.1"/>
    <property type="molecule type" value="Genomic_DNA"/>
</dbReference>
<dbReference type="InterPro" id="IPR001128">
    <property type="entry name" value="Cyt_P450"/>
</dbReference>
<reference evidence="11 12" key="1">
    <citation type="submission" date="2015-09" db="EMBL/GenBank/DDBJ databases">
        <title>Host preference determinants of Valsa canker pathogens revealed by comparative genomics.</title>
        <authorList>
            <person name="Yin Z."/>
            <person name="Huang L."/>
        </authorList>
    </citation>
    <scope>NUCLEOTIDE SEQUENCE [LARGE SCALE GENOMIC DNA]</scope>
    <source>
        <strain evidence="11 12">YSFL</strain>
    </source>
</reference>
<dbReference type="PANTHER" id="PTHR24305">
    <property type="entry name" value="CYTOCHROME P450"/>
    <property type="match status" value="1"/>
</dbReference>
<dbReference type="SUPFAM" id="SSF48264">
    <property type="entry name" value="Cytochrome P450"/>
    <property type="match status" value="1"/>
</dbReference>
<keyword evidence="5 9" id="KW-0560">Oxidoreductase</keyword>
<dbReference type="InterPro" id="IPR002401">
    <property type="entry name" value="Cyt_P450_E_grp-I"/>
</dbReference>
<evidence type="ECO:0008006" key="13">
    <source>
        <dbReference type="Google" id="ProtNLM"/>
    </source>
</evidence>
<dbReference type="PROSITE" id="PS00086">
    <property type="entry name" value="CYTOCHROME_P450"/>
    <property type="match status" value="1"/>
</dbReference>
<dbReference type="PRINTS" id="PR00463">
    <property type="entry name" value="EP450I"/>
</dbReference>
<dbReference type="InterPro" id="IPR036396">
    <property type="entry name" value="Cyt_P450_sf"/>
</dbReference>
<dbReference type="GO" id="GO:0020037">
    <property type="term" value="F:heme binding"/>
    <property type="evidence" value="ECO:0007669"/>
    <property type="project" value="InterPro"/>
</dbReference>
<dbReference type="GO" id="GO:0016705">
    <property type="term" value="F:oxidoreductase activity, acting on paired donors, with incorporation or reduction of molecular oxygen"/>
    <property type="evidence" value="ECO:0007669"/>
    <property type="project" value="InterPro"/>
</dbReference>
<dbReference type="GO" id="GO:0005506">
    <property type="term" value="F:iron ion binding"/>
    <property type="evidence" value="ECO:0007669"/>
    <property type="project" value="InterPro"/>
</dbReference>
<keyword evidence="10" id="KW-1133">Transmembrane helix</keyword>
<dbReference type="Pfam" id="PF00067">
    <property type="entry name" value="p450"/>
    <property type="match status" value="1"/>
</dbReference>
<keyword evidence="10" id="KW-0472">Membrane</keyword>
<evidence type="ECO:0000256" key="5">
    <source>
        <dbReference type="ARBA" id="ARBA00023002"/>
    </source>
</evidence>
<comment type="similarity">
    <text evidence="2 9">Belongs to the cytochrome P450 family.</text>
</comment>
<dbReference type="GO" id="GO:0004497">
    <property type="term" value="F:monooxygenase activity"/>
    <property type="evidence" value="ECO:0007669"/>
    <property type="project" value="UniProtKB-KW"/>
</dbReference>
<evidence type="ECO:0000256" key="6">
    <source>
        <dbReference type="ARBA" id="ARBA00023004"/>
    </source>
</evidence>
<comment type="caution">
    <text evidence="11">The sequence shown here is derived from an EMBL/GenBank/DDBJ whole genome shotgun (WGS) entry which is preliminary data.</text>
</comment>
<evidence type="ECO:0000256" key="7">
    <source>
        <dbReference type="ARBA" id="ARBA00023033"/>
    </source>
</evidence>
<evidence type="ECO:0000256" key="10">
    <source>
        <dbReference type="SAM" id="Phobius"/>
    </source>
</evidence>
<evidence type="ECO:0000256" key="1">
    <source>
        <dbReference type="ARBA" id="ARBA00001971"/>
    </source>
</evidence>
<keyword evidence="6 8" id="KW-0408">Iron</keyword>
<dbReference type="OrthoDB" id="3945418at2759"/>
<dbReference type="Proteomes" id="UP000284375">
    <property type="component" value="Unassembled WGS sequence"/>
</dbReference>
<accession>A0A423V891</accession>
<dbReference type="InterPro" id="IPR017972">
    <property type="entry name" value="Cyt_P450_CS"/>
</dbReference>
<keyword evidence="4 8" id="KW-0479">Metal-binding</keyword>
<dbReference type="InterPro" id="IPR050121">
    <property type="entry name" value="Cytochrome_P450_monoxygenase"/>
</dbReference>
<dbReference type="PANTHER" id="PTHR24305:SF157">
    <property type="entry name" value="N-ACETYLTRYPTOPHAN 6-HYDROXYLASE IVOC-RELATED"/>
    <property type="match status" value="1"/>
</dbReference>
<keyword evidence="10" id="KW-0812">Transmembrane</keyword>
<evidence type="ECO:0000313" key="12">
    <source>
        <dbReference type="Proteomes" id="UP000284375"/>
    </source>
</evidence>
<organism evidence="11 12">
    <name type="scientific">Cytospora chrysosperma</name>
    <name type="common">Cytospora canker fungus</name>
    <name type="synonym">Sphaeria chrysosperma</name>
    <dbReference type="NCBI Taxonomy" id="252740"/>
    <lineage>
        <taxon>Eukaryota</taxon>
        <taxon>Fungi</taxon>
        <taxon>Dikarya</taxon>
        <taxon>Ascomycota</taxon>
        <taxon>Pezizomycotina</taxon>
        <taxon>Sordariomycetes</taxon>
        <taxon>Sordariomycetidae</taxon>
        <taxon>Diaporthales</taxon>
        <taxon>Cytosporaceae</taxon>
        <taxon>Cytospora</taxon>
    </lineage>
</organism>
<evidence type="ECO:0000256" key="3">
    <source>
        <dbReference type="ARBA" id="ARBA00022617"/>
    </source>
</evidence>
<evidence type="ECO:0000256" key="2">
    <source>
        <dbReference type="ARBA" id="ARBA00010617"/>
    </source>
</evidence>
<evidence type="ECO:0000256" key="4">
    <source>
        <dbReference type="ARBA" id="ARBA00022723"/>
    </source>
</evidence>
<dbReference type="Gene3D" id="1.10.630.10">
    <property type="entry name" value="Cytochrome P450"/>
    <property type="match status" value="1"/>
</dbReference>
<keyword evidence="3 8" id="KW-0349">Heme</keyword>
<keyword evidence="12" id="KW-1185">Reference proteome</keyword>
<protein>
    <recommendedName>
        <fullName evidence="13">Cytochrome P450</fullName>
    </recommendedName>
</protein>
<comment type="cofactor">
    <cofactor evidence="1 8">
        <name>heme</name>
        <dbReference type="ChEBI" id="CHEBI:30413"/>
    </cofactor>
</comment>
<proteinExistence type="inferred from homology"/>
<dbReference type="PRINTS" id="PR00385">
    <property type="entry name" value="P450"/>
</dbReference>
<dbReference type="CDD" id="cd11062">
    <property type="entry name" value="CYP58-like"/>
    <property type="match status" value="1"/>
</dbReference>
<evidence type="ECO:0000256" key="8">
    <source>
        <dbReference type="PIRSR" id="PIRSR602401-1"/>
    </source>
</evidence>
<evidence type="ECO:0000256" key="9">
    <source>
        <dbReference type="RuleBase" id="RU000461"/>
    </source>
</evidence>
<dbReference type="AlphaFoldDB" id="A0A423V891"/>
<gene>
    <name evidence="11" type="ORF">VSDG_10021</name>
</gene>
<sequence>MALKRGLEHLSGLDLAVKVEALPFSVFQLEIFAAIAALLLWSAGLCVYRLYFSPLAKFPGDRLAAISGWVETYYDVFQGGQLIFKLADWHAKYGPIVRINPWEVHIADPEFTKILLAGNSHFDKKIEWKYRFGIPHSSFDTIEHDHHRARRSAVAPFFSKQKIGGITGFVDRKAQRLCDRLETEYKGGDDVEPVILNYCFTALTFDVITYYTFARSFDYMEYPNFRAPFTNAARELATTLHIMGHFPWLRSLLQSLPQSWAKAMNPTMGAVFAFHQEIEDQIRAIKSGANDSHKDVAHKTVFSELLNSDLPANEKTVERLKHEAGSLVGGGVETTATALTKACFWILDNPQIRSRFVAELETVFPDPRVTPPLATLESLPYLGAIINETLRLTIGISSRTIRKSRRGPVNYKGHLIPAGAYFSMTTYYTHTDPAVWEAPHEFRPERWLPPIVEDVEGAAAVADSRKPEVPRAKNGELLSEYLVPFGRGPRMCLGMNLARAELFITLAVVFRRCDFQLFETTRDAVDMRADYFIPFPDPKIEGVKVVLK</sequence>
<dbReference type="STRING" id="252740.A0A423V891"/>